<keyword evidence="4" id="KW-1185">Reference proteome</keyword>
<dbReference type="OrthoDB" id="449185at2759"/>
<proteinExistence type="predicted"/>
<evidence type="ECO:0000313" key="3">
    <source>
        <dbReference type="EMBL" id="OLP81585.1"/>
    </source>
</evidence>
<dbReference type="GO" id="GO:0003676">
    <property type="term" value="F:nucleic acid binding"/>
    <property type="evidence" value="ECO:0007669"/>
    <property type="project" value="InterPro"/>
</dbReference>
<dbReference type="InterPro" id="IPR012337">
    <property type="entry name" value="RNaseH-like_sf"/>
</dbReference>
<dbReference type="SUPFAM" id="SSF53098">
    <property type="entry name" value="Ribonuclease H-like"/>
    <property type="match status" value="1"/>
</dbReference>
<dbReference type="Proteomes" id="UP000186817">
    <property type="component" value="Unassembled WGS sequence"/>
</dbReference>
<dbReference type="Gene3D" id="3.30.420.10">
    <property type="entry name" value="Ribonuclease H-like superfamily/Ribonuclease H"/>
    <property type="match status" value="1"/>
</dbReference>
<dbReference type="InterPro" id="IPR036691">
    <property type="entry name" value="Endo/exonu/phosph_ase_sf"/>
</dbReference>
<evidence type="ECO:0000256" key="1">
    <source>
        <dbReference type="SAM" id="Coils"/>
    </source>
</evidence>
<dbReference type="SUPFAM" id="SSF56219">
    <property type="entry name" value="DNase I-like"/>
    <property type="match status" value="1"/>
</dbReference>
<accession>A0A1Q9CF89</accession>
<feature type="coiled-coil region" evidence="1">
    <location>
        <begin position="138"/>
        <end position="179"/>
    </location>
</feature>
<protein>
    <submittedName>
        <fullName evidence="3">Uncharacterized protein</fullName>
    </submittedName>
</protein>
<gene>
    <name evidence="3" type="ORF">AK812_SmicGene37862</name>
</gene>
<name>A0A1Q9CF89_SYMMI</name>
<dbReference type="InterPro" id="IPR036397">
    <property type="entry name" value="RNaseH_sf"/>
</dbReference>
<reference evidence="3 4" key="1">
    <citation type="submission" date="2016-02" db="EMBL/GenBank/DDBJ databases">
        <title>Genome analysis of coral dinoflagellate symbionts highlights evolutionary adaptations to a symbiotic lifestyle.</title>
        <authorList>
            <person name="Aranda M."/>
            <person name="Li Y."/>
            <person name="Liew Y.J."/>
            <person name="Baumgarten S."/>
            <person name="Simakov O."/>
            <person name="Wilson M."/>
            <person name="Piel J."/>
            <person name="Ashoor H."/>
            <person name="Bougouffa S."/>
            <person name="Bajic V.B."/>
            <person name="Ryu T."/>
            <person name="Ravasi T."/>
            <person name="Bayer T."/>
            <person name="Micklem G."/>
            <person name="Kim H."/>
            <person name="Bhak J."/>
            <person name="Lajeunesse T.C."/>
            <person name="Voolstra C.R."/>
        </authorList>
    </citation>
    <scope>NUCLEOTIDE SEQUENCE [LARGE SCALE GENOMIC DNA]</scope>
    <source>
        <strain evidence="3 4">CCMP2467</strain>
    </source>
</reference>
<organism evidence="3 4">
    <name type="scientific">Symbiodinium microadriaticum</name>
    <name type="common">Dinoflagellate</name>
    <name type="synonym">Zooxanthella microadriatica</name>
    <dbReference type="NCBI Taxonomy" id="2951"/>
    <lineage>
        <taxon>Eukaryota</taxon>
        <taxon>Sar</taxon>
        <taxon>Alveolata</taxon>
        <taxon>Dinophyceae</taxon>
        <taxon>Suessiales</taxon>
        <taxon>Symbiodiniaceae</taxon>
        <taxon>Symbiodinium</taxon>
    </lineage>
</organism>
<dbReference type="EMBL" id="LSRX01001268">
    <property type="protein sequence ID" value="OLP81585.1"/>
    <property type="molecule type" value="Genomic_DNA"/>
</dbReference>
<evidence type="ECO:0000256" key="2">
    <source>
        <dbReference type="SAM" id="MobiDB-lite"/>
    </source>
</evidence>
<sequence length="1545" mass="173938">MGGRQSWVGRGARQVTRKAAYNAWGWRPQQHWRQQDATWSEQPGTHTRFKGQDATSREHACQSQLPDSYRTLLLEVLDAVCKVGGDKAEELQRAVEPLQQMLRPAAGADTTQPDDPDAVLAKAFKAQAGVLRDLGQKKLQGEQRVNQARAQLEKQEAQLRKIQEDLVHAQEKMDELTKQYSEQIVARQLEPYGCRAGEPDDMVVDVELQDQVKELQGALQTEDQKQLLETLLRRCAQADLHRKKRRMDFSDPDDYDVSLAWQLGRGLLGATRRSLPERQAVQYLKMAGERVKVQMVAEHHLRPPSLERLRADFHHSGWTVHGQAALETGKGGTSGGTAILVRRHLDHTAGLSCQVQGAGWTQVFMRLHGHDLAIFAVYLKVDTPLYHPPNSDVLHELMAAVRALSCAWIAIGDWNATPEDVVSLGLPRLLQGELLATGGPTLLGGREIDFAILDNRLHGSCRVEAEKEVPWSPHFLLQVNVSMEFGQQLLPSLTRYKPIVRFQGPTLPWSAYAAREVDVEWLPGVDQPPCCSCELSREFASWAKQAESYLQATQPEPAQTGRGCNLKFTQKPKVSVATKGQVWKDSTVGFWMILARWCGYLNAALAKDQWSGQAAEVFDRVVGMVPLMTVRWLPHDGRFPASSLQAVVYNWLSASPQLRQDAHEQIEAIAKAAQQQSLKDERESIRNWAARAVLGAAREAHRYLKKSDQVPLRPYERLPLTDQAPARRKYWAGLWGERQGDHLPKAQLEQLKQLASEQAAQLKPLSSRQISITFHEMARKRPGLEGFHFEDLQSLPIEAFSALAWLYGRIEHVGEWPQQMLCVLVACLPKTLKAERPIGLLSIFFRAWCKMRRFLVQRWQKEKGVEATWDHAVAGSTVFDAASKRQLKAEILGVAGMHMATFLSDLQHFYDAIDLSVLASKALDLGFPPLVLHHCLLFYAAPRVLVADEICSDPLHPCRGIIAGCPHATTMAKMYLWELLRDLTLRQRPHEITTWVDDIGLDTANRCCKTAARHMVCCYQDFVTSLQPLGLSMSVEKSGFVVSSKELRTELRRLLRKLPEETPKVYDVMKDLGLDCTLARKRRLPAQKSRLAKAGKRLFRLRLFGRGSRQRLYRTNVFPAQIWGQQHLGTSPSAVHRLRCTAAKVTGSRVGLGNVHIGMSLHWERDQDPLFYLAKQQLQLWMRLAGNAKICTRRFLETVWQQSLCVLSRAKHRWQVVKGPLAAFQALLLDHGWNPLAVDRWLDPHGRNWQFDYACPFALSFIWQALAESIAEEQWHKVSESSLFEGVANGVVRGVFTRRPVPTEGLRFAGDASGGPFTKDRRLRKVSYAVVAVKWDAEHTEWRCVGTIVANVDSHNQTVPYGEAAALRLCLQVTSGDVEFASDAQYVVRGARKVLARRPGSIMTHPDLWKDIADSSADRRLVVHKVKAHMSEKAFLLKYGADRLWAFHANQVADSLSTARASQLVHSGDRVVNDWVDGRVEKLLTFQVAVLEAVQSQLPKPPAKCPSTKPRRINLHRRLLGSRIGGHAWVSYKGDDGAAHHDPHL</sequence>
<feature type="region of interest" description="Disordered" evidence="2">
    <location>
        <begin position="33"/>
        <end position="57"/>
    </location>
</feature>
<keyword evidence="1" id="KW-0175">Coiled coil</keyword>
<comment type="caution">
    <text evidence="3">The sequence shown here is derived from an EMBL/GenBank/DDBJ whole genome shotgun (WGS) entry which is preliminary data.</text>
</comment>
<dbReference type="Gene3D" id="3.60.10.10">
    <property type="entry name" value="Endonuclease/exonuclease/phosphatase"/>
    <property type="match status" value="1"/>
</dbReference>
<feature type="compositionally biased region" description="Polar residues" evidence="2">
    <location>
        <begin position="33"/>
        <end position="45"/>
    </location>
</feature>
<evidence type="ECO:0000313" key="4">
    <source>
        <dbReference type="Proteomes" id="UP000186817"/>
    </source>
</evidence>